<accession>A0A9W7BPF6</accession>
<gene>
    <name evidence="1" type="ORF">TL16_g12116</name>
</gene>
<dbReference type="AlphaFoldDB" id="A0A9W7BPF6"/>
<protein>
    <submittedName>
        <fullName evidence="1">Uncharacterized protein</fullName>
    </submittedName>
</protein>
<sequence>MCLDTVASKALKFDFSEESEKEKLVESGTDPTSLDSALDKVFDQHYVNAYIQSLSQPKLIDSSNITKYISEKRWPKEPEEINENLVGLRLQLEDKNKVRGAASEAS</sequence>
<organism evidence="1 2">
    <name type="scientific">Triparma laevis f. inornata</name>
    <dbReference type="NCBI Taxonomy" id="1714386"/>
    <lineage>
        <taxon>Eukaryota</taxon>
        <taxon>Sar</taxon>
        <taxon>Stramenopiles</taxon>
        <taxon>Ochrophyta</taxon>
        <taxon>Bolidophyceae</taxon>
        <taxon>Parmales</taxon>
        <taxon>Triparmaceae</taxon>
        <taxon>Triparma</taxon>
    </lineage>
</organism>
<dbReference type="Proteomes" id="UP001162640">
    <property type="component" value="Unassembled WGS sequence"/>
</dbReference>
<evidence type="ECO:0000313" key="2">
    <source>
        <dbReference type="Proteomes" id="UP001162640"/>
    </source>
</evidence>
<dbReference type="EMBL" id="BLQM01000476">
    <property type="protein sequence ID" value="GMH91650.1"/>
    <property type="molecule type" value="Genomic_DNA"/>
</dbReference>
<reference evidence="2" key="1">
    <citation type="journal article" date="2023" name="Commun. Biol.">
        <title>Genome analysis of Parmales, the sister group of diatoms, reveals the evolutionary specialization of diatoms from phago-mixotrophs to photoautotrophs.</title>
        <authorList>
            <person name="Ban H."/>
            <person name="Sato S."/>
            <person name="Yoshikawa S."/>
            <person name="Yamada K."/>
            <person name="Nakamura Y."/>
            <person name="Ichinomiya M."/>
            <person name="Sato N."/>
            <person name="Blanc-Mathieu R."/>
            <person name="Endo H."/>
            <person name="Kuwata A."/>
            <person name="Ogata H."/>
        </authorList>
    </citation>
    <scope>NUCLEOTIDE SEQUENCE [LARGE SCALE GENOMIC DNA]</scope>
</reference>
<proteinExistence type="predicted"/>
<comment type="caution">
    <text evidence="1">The sequence shown here is derived from an EMBL/GenBank/DDBJ whole genome shotgun (WGS) entry which is preliminary data.</text>
</comment>
<evidence type="ECO:0000313" key="1">
    <source>
        <dbReference type="EMBL" id="GMH91650.1"/>
    </source>
</evidence>
<name>A0A9W7BPF6_9STRA</name>